<dbReference type="EMBL" id="JBHSGN010000024">
    <property type="protein sequence ID" value="MFC4672707.1"/>
    <property type="molecule type" value="Genomic_DNA"/>
</dbReference>
<proteinExistence type="predicted"/>
<gene>
    <name evidence="1" type="ORF">ACFO6W_03265</name>
</gene>
<dbReference type="Proteomes" id="UP001596023">
    <property type="component" value="Unassembled WGS sequence"/>
</dbReference>
<reference evidence="2" key="1">
    <citation type="journal article" date="2019" name="Int. J. Syst. Evol. Microbiol.">
        <title>The Global Catalogue of Microorganisms (GCM) 10K type strain sequencing project: providing services to taxonomists for standard genome sequencing and annotation.</title>
        <authorList>
            <consortium name="The Broad Institute Genomics Platform"/>
            <consortium name="The Broad Institute Genome Sequencing Center for Infectious Disease"/>
            <person name="Wu L."/>
            <person name="Ma J."/>
        </authorList>
    </citation>
    <scope>NUCLEOTIDE SEQUENCE [LARGE SCALE GENOMIC DNA]</scope>
    <source>
        <strain evidence="2">CCUG 66188</strain>
    </source>
</reference>
<evidence type="ECO:0000313" key="2">
    <source>
        <dbReference type="Proteomes" id="UP001596023"/>
    </source>
</evidence>
<accession>A0ABV9KRZ0</accession>
<name>A0ABV9KRZ0_9BACT</name>
<evidence type="ECO:0000313" key="1">
    <source>
        <dbReference type="EMBL" id="MFC4672707.1"/>
    </source>
</evidence>
<sequence length="225" mass="26773">MDKYKKEIHVRYYCDARFCGEIWQAKPENDKTRWLHRDTELGDWSYLSSGPEGDCEPEHSVPRNIDIVICNSDWIEYYRDGNDRELYPDGFPTFEQACQKYWNAIKDQHLPTVGTPELAAWLEEVKPDNLSNFDNLNWNYHHYKNIDPDHFMTDGCKVSREDKGDFKTTFLLDFEYMGKQYHIVRYAQHHSMCSARWYMYSVVSLIDGKINGNIYWFGYGLISNK</sequence>
<comment type="caution">
    <text evidence="1">The sequence shown here is derived from an EMBL/GenBank/DDBJ whole genome shotgun (WGS) entry which is preliminary data.</text>
</comment>
<protein>
    <submittedName>
        <fullName evidence="1">Uncharacterized protein</fullName>
    </submittedName>
</protein>
<dbReference type="RefSeq" id="WP_379993903.1">
    <property type="nucleotide sequence ID" value="NZ_JBHSGN010000024.1"/>
</dbReference>
<keyword evidence="2" id="KW-1185">Reference proteome</keyword>
<organism evidence="1 2">
    <name type="scientific">Dysgonomonas termitidis</name>
    <dbReference type="NCBI Taxonomy" id="1516126"/>
    <lineage>
        <taxon>Bacteria</taxon>
        <taxon>Pseudomonadati</taxon>
        <taxon>Bacteroidota</taxon>
        <taxon>Bacteroidia</taxon>
        <taxon>Bacteroidales</taxon>
        <taxon>Dysgonomonadaceae</taxon>
        <taxon>Dysgonomonas</taxon>
    </lineage>
</organism>